<organism evidence="1">
    <name type="scientific">marine sediment metagenome</name>
    <dbReference type="NCBI Taxonomy" id="412755"/>
    <lineage>
        <taxon>unclassified sequences</taxon>
        <taxon>metagenomes</taxon>
        <taxon>ecological metagenomes</taxon>
    </lineage>
</organism>
<dbReference type="GO" id="GO:0009307">
    <property type="term" value="P:DNA restriction-modification system"/>
    <property type="evidence" value="ECO:0007669"/>
    <property type="project" value="InterPro"/>
</dbReference>
<dbReference type="GO" id="GO:0003677">
    <property type="term" value="F:DNA binding"/>
    <property type="evidence" value="ECO:0007669"/>
    <property type="project" value="InterPro"/>
</dbReference>
<reference evidence="1" key="1">
    <citation type="journal article" date="2015" name="Nature">
        <title>Complex archaea that bridge the gap between prokaryotes and eukaryotes.</title>
        <authorList>
            <person name="Spang A."/>
            <person name="Saw J.H."/>
            <person name="Jorgensen S.L."/>
            <person name="Zaremba-Niedzwiedzka K."/>
            <person name="Martijn J."/>
            <person name="Lind A.E."/>
            <person name="van Eijk R."/>
            <person name="Schleper C."/>
            <person name="Guy L."/>
            <person name="Ettema T.J."/>
        </authorList>
    </citation>
    <scope>NUCLEOTIDE SEQUENCE</scope>
</reference>
<evidence type="ECO:0000313" key="1">
    <source>
        <dbReference type="EMBL" id="KKN52508.1"/>
    </source>
</evidence>
<sequence length="306" mass="34629">MDTIYFCDDASRIKIGFSSTHKSRLDTHFSSGLTLRAIVQGGYANEQEIHKHFRKYRLSFGKENFEPVNEIYEYIDALLANGFAASKIDGVEALPNLPYTVWRPDRISYKTHKDGQQDMWGHLPAKERVQYLSDYAYLNSQSDEWYTPESLIKPVLKLWGKIDLDPATTGNVNDKWIKAEYYYTKEVDGLSASLEWFGRVWLNPPYGRGNNSAAPFADRLVKEFNGGNVAEAITCLNINSTTSQWFQPIWQYAAVHCICKGRPNFISPDGDSGGSPNKGTILSYFGPNDKKFCNIFGKHGTIISTC</sequence>
<protein>
    <submittedName>
        <fullName evidence="1">Uncharacterized protein</fullName>
    </submittedName>
</protein>
<gene>
    <name evidence="1" type="ORF">LCGC14_0611970</name>
</gene>
<dbReference type="Pfam" id="PF05869">
    <property type="entry name" value="Dam"/>
    <property type="match status" value="1"/>
</dbReference>
<dbReference type="InterPro" id="IPR008593">
    <property type="entry name" value="Dam_MeTrfase"/>
</dbReference>
<dbReference type="EMBL" id="LAZR01001016">
    <property type="protein sequence ID" value="KKN52508.1"/>
    <property type="molecule type" value="Genomic_DNA"/>
</dbReference>
<accession>A0A0F9UFY2</accession>
<name>A0A0F9UFY2_9ZZZZ</name>
<proteinExistence type="predicted"/>
<comment type="caution">
    <text evidence="1">The sequence shown here is derived from an EMBL/GenBank/DDBJ whole genome shotgun (WGS) entry which is preliminary data.</text>
</comment>
<dbReference type="AlphaFoldDB" id="A0A0F9UFY2"/>
<dbReference type="GO" id="GO:0009007">
    <property type="term" value="F:site-specific DNA-methyltransferase (adenine-specific) activity"/>
    <property type="evidence" value="ECO:0007669"/>
    <property type="project" value="InterPro"/>
</dbReference>